<evidence type="ECO:0000313" key="2">
    <source>
        <dbReference type="Proteomes" id="UP000297900"/>
    </source>
</evidence>
<proteinExistence type="predicted"/>
<name>A0A4Y8M3M1_9BACL</name>
<accession>A0A4Y8M3M1</accession>
<dbReference type="EMBL" id="SOMN01000006">
    <property type="protein sequence ID" value="TFE28640.1"/>
    <property type="molecule type" value="Genomic_DNA"/>
</dbReference>
<dbReference type="Proteomes" id="UP000297900">
    <property type="component" value="Unassembled WGS sequence"/>
</dbReference>
<evidence type="ECO:0000313" key="1">
    <source>
        <dbReference type="EMBL" id="TFE28640.1"/>
    </source>
</evidence>
<organism evidence="1 2">
    <name type="scientific">Cohnella luojiensis</name>
    <dbReference type="NCBI Taxonomy" id="652876"/>
    <lineage>
        <taxon>Bacteria</taxon>
        <taxon>Bacillati</taxon>
        <taxon>Bacillota</taxon>
        <taxon>Bacilli</taxon>
        <taxon>Bacillales</taxon>
        <taxon>Paenibacillaceae</taxon>
        <taxon>Cohnella</taxon>
    </lineage>
</organism>
<reference evidence="1 2" key="1">
    <citation type="submission" date="2019-03" db="EMBL/GenBank/DDBJ databases">
        <title>Cohnella endophytica sp. nov., a novel endophytic bacterium isolated from bark of Sonneratia apetala.</title>
        <authorList>
            <person name="Tuo L."/>
        </authorList>
    </citation>
    <scope>NUCLEOTIDE SEQUENCE [LARGE SCALE GENOMIC DNA]</scope>
    <source>
        <strain evidence="1 2">CCTCC AB 208254</strain>
    </source>
</reference>
<dbReference type="AlphaFoldDB" id="A0A4Y8M3M1"/>
<comment type="caution">
    <text evidence="1">The sequence shown here is derived from an EMBL/GenBank/DDBJ whole genome shotgun (WGS) entry which is preliminary data.</text>
</comment>
<dbReference type="RefSeq" id="WP_135151522.1">
    <property type="nucleotide sequence ID" value="NZ_SOMN01000006.1"/>
</dbReference>
<sequence>MEKGAVVKLENFSFSGLDASQLGAIKSVADYYQIPLTSYKIYGMTGLAFLFILDEGMVQPNAGPPEPEIFRLTRNLGDTEGLISLHWADQISVKDEIAAFREALDFVIRLNEEGT</sequence>
<dbReference type="OrthoDB" id="2558943at2"/>
<keyword evidence="2" id="KW-1185">Reference proteome</keyword>
<gene>
    <name evidence="1" type="ORF">E2980_07375</name>
</gene>
<protein>
    <submittedName>
        <fullName evidence="1">Uncharacterized protein</fullName>
    </submittedName>
</protein>